<gene>
    <name evidence="3" type="ORF">SAMN05660649_02383</name>
</gene>
<accession>A0A1I2TWX6</accession>
<dbReference type="GO" id="GO:0016491">
    <property type="term" value="F:oxidoreductase activity"/>
    <property type="evidence" value="ECO:0007669"/>
    <property type="project" value="UniProtKB-KW"/>
</dbReference>
<organism evidence="3 4">
    <name type="scientific">Desulfotruncus arcticus DSM 17038</name>
    <dbReference type="NCBI Taxonomy" id="1121424"/>
    <lineage>
        <taxon>Bacteria</taxon>
        <taxon>Bacillati</taxon>
        <taxon>Bacillota</taxon>
        <taxon>Clostridia</taxon>
        <taxon>Eubacteriales</taxon>
        <taxon>Desulfallaceae</taxon>
        <taxon>Desulfotruncus</taxon>
    </lineage>
</organism>
<dbReference type="InterPro" id="IPR051278">
    <property type="entry name" value="HdrB/HdrD_reductase"/>
</dbReference>
<keyword evidence="1" id="KW-0560">Oxidoreductase</keyword>
<dbReference type="Pfam" id="PF02754">
    <property type="entry name" value="CCG"/>
    <property type="match status" value="2"/>
</dbReference>
<dbReference type="AlphaFoldDB" id="A0A1I2TWX6"/>
<feature type="domain" description="Cysteine-rich" evidence="2">
    <location>
        <begin position="148"/>
        <end position="242"/>
    </location>
</feature>
<evidence type="ECO:0000313" key="4">
    <source>
        <dbReference type="Proteomes" id="UP000199337"/>
    </source>
</evidence>
<dbReference type="EMBL" id="FOOX01000008">
    <property type="protein sequence ID" value="SFG69354.1"/>
    <property type="molecule type" value="Genomic_DNA"/>
</dbReference>
<evidence type="ECO:0000259" key="2">
    <source>
        <dbReference type="Pfam" id="PF02754"/>
    </source>
</evidence>
<reference evidence="4" key="1">
    <citation type="submission" date="2016-10" db="EMBL/GenBank/DDBJ databases">
        <authorList>
            <person name="Varghese N."/>
            <person name="Submissions S."/>
        </authorList>
    </citation>
    <scope>NUCLEOTIDE SEQUENCE [LARGE SCALE GENOMIC DNA]</scope>
    <source>
        <strain evidence="4">DSM 17038</strain>
    </source>
</reference>
<protein>
    <submittedName>
        <fullName evidence="3">Heterodisulfide reductase subunit B</fullName>
    </submittedName>
</protein>
<name>A0A1I2TWX6_9FIRM</name>
<dbReference type="Gene3D" id="1.20.1050.140">
    <property type="match status" value="1"/>
</dbReference>
<dbReference type="Proteomes" id="UP000199337">
    <property type="component" value="Unassembled WGS sequence"/>
</dbReference>
<dbReference type="OrthoDB" id="9777685at2"/>
<keyword evidence="4" id="KW-1185">Reference proteome</keyword>
<dbReference type="STRING" id="341036.SAMN05660649_02383"/>
<dbReference type="RefSeq" id="WP_092471594.1">
    <property type="nucleotide sequence ID" value="NZ_FOOX01000008.1"/>
</dbReference>
<dbReference type="InterPro" id="IPR004017">
    <property type="entry name" value="Cys_rich_dom"/>
</dbReference>
<sequence>MKVGFFIGCNTAFNRPDLEQAVRLSYPLLGVELDDLEGQSCCPSWGTMPSVDMAGWSAVSARNLSLAEEKELDIVTVCGSCYGSLGEVRHKLQNDPFLKEKVNGILKGLGRNYRGTADVYQSVGYLYQNIGVEKIKQSLKYSLEGLKIALQPGCHSLWPSAIYPDREEDSFHPHILGDMCRTLGAEVVDYSRLTDCCGMGGMRSADMEKAFNLLAVKLKSIKEEADPDLIVTGCSSCLIQIDTAQVPLNKDRRITFTIPVLHYMQLLALCLGAEPEKVTGLAKSNVSAVINKIRGDGNV</sequence>
<proteinExistence type="predicted"/>
<feature type="domain" description="Cysteine-rich" evidence="2">
    <location>
        <begin position="3"/>
        <end position="85"/>
    </location>
</feature>
<dbReference type="PANTHER" id="PTHR42947:SF1">
    <property type="entry name" value="COB--COM HETERODISULFIDE REDUCTASE SUBUNIT B 1"/>
    <property type="match status" value="1"/>
</dbReference>
<dbReference type="PANTHER" id="PTHR42947">
    <property type="entry name" value="COB--COM HETERODISULFIDE REDUCTASE SUBUNIT B 1"/>
    <property type="match status" value="1"/>
</dbReference>
<evidence type="ECO:0000313" key="3">
    <source>
        <dbReference type="EMBL" id="SFG69354.1"/>
    </source>
</evidence>
<evidence type="ECO:0000256" key="1">
    <source>
        <dbReference type="ARBA" id="ARBA00023002"/>
    </source>
</evidence>